<evidence type="ECO:0000256" key="1">
    <source>
        <dbReference type="ARBA" id="ARBA00010574"/>
    </source>
</evidence>
<dbReference type="InterPro" id="IPR043519">
    <property type="entry name" value="NT_sf"/>
</dbReference>
<dbReference type="Pfam" id="PF02410">
    <property type="entry name" value="RsfS"/>
    <property type="match status" value="1"/>
</dbReference>
<dbReference type="Gene3D" id="3.30.460.10">
    <property type="entry name" value="Beta Polymerase, domain 2"/>
    <property type="match status" value="1"/>
</dbReference>
<sequence length="119" mass="13369">MQPKELAIAAVQILDKKKADNVRLIDISQISTLGDYFVLATGTSATHVKSLADELEFQLKEKGVPAGRVEGYRSNSWILLDYESVIIHVFTPEARAFYDLDRLWQDGVPVAIEEYLDAE</sequence>
<dbReference type="GO" id="GO:0005737">
    <property type="term" value="C:cytoplasm"/>
    <property type="evidence" value="ECO:0007669"/>
    <property type="project" value="UniProtKB-SubCell"/>
</dbReference>
<proteinExistence type="inferred from homology"/>
<dbReference type="AlphaFoldDB" id="A0A9D1ALE8"/>
<comment type="subcellular location">
    <subcellularLocation>
        <location evidence="2">Cytoplasm</location>
    </subcellularLocation>
</comment>
<dbReference type="GO" id="GO:0017148">
    <property type="term" value="P:negative regulation of translation"/>
    <property type="evidence" value="ECO:0007669"/>
    <property type="project" value="UniProtKB-UniRule"/>
</dbReference>
<accession>A0A9D1ALE8</accession>
<keyword evidence="2" id="KW-0678">Repressor</keyword>
<evidence type="ECO:0000256" key="2">
    <source>
        <dbReference type="HAMAP-Rule" id="MF_01477"/>
    </source>
</evidence>
<protein>
    <recommendedName>
        <fullName evidence="2">Ribosomal silencing factor RsfS</fullName>
    </recommendedName>
</protein>
<evidence type="ECO:0000313" key="4">
    <source>
        <dbReference type="Proteomes" id="UP000824242"/>
    </source>
</evidence>
<dbReference type="NCBIfam" id="TIGR00090">
    <property type="entry name" value="rsfS_iojap_ybeB"/>
    <property type="match status" value="1"/>
</dbReference>
<comment type="function">
    <text evidence="2">Functions as a ribosomal silencing factor. Interacts with ribosomal protein uL14 (rplN), blocking formation of intersubunit bridge B8. Prevents association of the 30S and 50S ribosomal subunits and the formation of functional ribosomes, thus repressing translation.</text>
</comment>
<keyword evidence="2" id="KW-0963">Cytoplasm</keyword>
<name>A0A9D1ALE8_9FIRM</name>
<reference evidence="3" key="2">
    <citation type="journal article" date="2021" name="PeerJ">
        <title>Extensive microbial diversity within the chicken gut microbiome revealed by metagenomics and culture.</title>
        <authorList>
            <person name="Gilroy R."/>
            <person name="Ravi A."/>
            <person name="Getino M."/>
            <person name="Pursley I."/>
            <person name="Horton D.L."/>
            <person name="Alikhan N.F."/>
            <person name="Baker D."/>
            <person name="Gharbi K."/>
            <person name="Hall N."/>
            <person name="Watson M."/>
            <person name="Adriaenssens E.M."/>
            <person name="Foster-Nyarko E."/>
            <person name="Jarju S."/>
            <person name="Secka A."/>
            <person name="Antonio M."/>
            <person name="Oren A."/>
            <person name="Chaudhuri R.R."/>
            <person name="La Ragione R."/>
            <person name="Hildebrand F."/>
            <person name="Pallen M.J."/>
        </authorList>
    </citation>
    <scope>NUCLEOTIDE SEQUENCE</scope>
    <source>
        <strain evidence="3">ChiSxjej1B13-7958</strain>
    </source>
</reference>
<comment type="caution">
    <text evidence="3">The sequence shown here is derived from an EMBL/GenBank/DDBJ whole genome shotgun (WGS) entry which is preliminary data.</text>
</comment>
<evidence type="ECO:0000313" key="3">
    <source>
        <dbReference type="EMBL" id="HIR46579.1"/>
    </source>
</evidence>
<comment type="subunit">
    <text evidence="2">Interacts with ribosomal protein uL14 (rplN).</text>
</comment>
<dbReference type="SUPFAM" id="SSF81301">
    <property type="entry name" value="Nucleotidyltransferase"/>
    <property type="match status" value="1"/>
</dbReference>
<dbReference type="PANTHER" id="PTHR21043">
    <property type="entry name" value="IOJAP SUPERFAMILY ORTHOLOG"/>
    <property type="match status" value="1"/>
</dbReference>
<dbReference type="Proteomes" id="UP000824242">
    <property type="component" value="Unassembled WGS sequence"/>
</dbReference>
<dbReference type="GO" id="GO:0042256">
    <property type="term" value="P:cytosolic ribosome assembly"/>
    <property type="evidence" value="ECO:0007669"/>
    <property type="project" value="UniProtKB-UniRule"/>
</dbReference>
<keyword evidence="2" id="KW-0810">Translation regulation</keyword>
<dbReference type="InterPro" id="IPR004394">
    <property type="entry name" value="Iojap/RsfS/C7orf30"/>
</dbReference>
<reference evidence="3" key="1">
    <citation type="submission" date="2020-10" db="EMBL/GenBank/DDBJ databases">
        <authorList>
            <person name="Gilroy R."/>
        </authorList>
    </citation>
    <scope>NUCLEOTIDE SEQUENCE</scope>
    <source>
        <strain evidence="3">ChiSxjej1B13-7958</strain>
    </source>
</reference>
<gene>
    <name evidence="2 3" type="primary">rsfS</name>
    <name evidence="3" type="ORF">IAB89_02810</name>
</gene>
<dbReference type="HAMAP" id="MF_01477">
    <property type="entry name" value="Iojap_RsfS"/>
    <property type="match status" value="1"/>
</dbReference>
<dbReference type="GO" id="GO:0090071">
    <property type="term" value="P:negative regulation of ribosome biogenesis"/>
    <property type="evidence" value="ECO:0007669"/>
    <property type="project" value="UniProtKB-UniRule"/>
</dbReference>
<dbReference type="EMBL" id="DVGZ01000029">
    <property type="protein sequence ID" value="HIR46579.1"/>
    <property type="molecule type" value="Genomic_DNA"/>
</dbReference>
<comment type="similarity">
    <text evidence="1 2">Belongs to the Iojap/RsfS family.</text>
</comment>
<organism evidence="3 4">
    <name type="scientific">Candidatus Caccousia avicola</name>
    <dbReference type="NCBI Taxonomy" id="2840721"/>
    <lineage>
        <taxon>Bacteria</taxon>
        <taxon>Bacillati</taxon>
        <taxon>Bacillota</taxon>
        <taxon>Clostridia</taxon>
        <taxon>Eubacteriales</taxon>
        <taxon>Oscillospiraceae</taxon>
        <taxon>Oscillospiraceae incertae sedis</taxon>
        <taxon>Candidatus Caccousia</taxon>
    </lineage>
</organism>
<dbReference type="PANTHER" id="PTHR21043:SF0">
    <property type="entry name" value="MITOCHONDRIAL ASSEMBLY OF RIBOSOMAL LARGE SUBUNIT PROTEIN 1"/>
    <property type="match status" value="1"/>
</dbReference>
<dbReference type="GO" id="GO:0043023">
    <property type="term" value="F:ribosomal large subunit binding"/>
    <property type="evidence" value="ECO:0007669"/>
    <property type="project" value="TreeGrafter"/>
</dbReference>